<dbReference type="InterPro" id="IPR038330">
    <property type="entry name" value="TspO/MBR-related_sf"/>
</dbReference>
<keyword evidence="3 6" id="KW-0812">Transmembrane</keyword>
<keyword evidence="4 6" id="KW-1133">Transmembrane helix</keyword>
<dbReference type="PANTHER" id="PTHR10057:SF0">
    <property type="entry name" value="TRANSLOCATOR PROTEIN"/>
    <property type="match status" value="1"/>
</dbReference>
<protein>
    <submittedName>
        <fullName evidence="7">TspO protein</fullName>
    </submittedName>
</protein>
<dbReference type="GO" id="GO:0016020">
    <property type="term" value="C:membrane"/>
    <property type="evidence" value="ECO:0007669"/>
    <property type="project" value="UniProtKB-SubCell"/>
</dbReference>
<dbReference type="EMBL" id="MGBC01000002">
    <property type="protein sequence ID" value="OGK61930.1"/>
    <property type="molecule type" value="Genomic_DNA"/>
</dbReference>
<comment type="subcellular location">
    <subcellularLocation>
        <location evidence="1">Membrane</location>
        <topology evidence="1">Multi-pass membrane protein</topology>
    </subcellularLocation>
</comment>
<dbReference type="AlphaFoldDB" id="A0A1F7K227"/>
<evidence type="ECO:0000256" key="1">
    <source>
        <dbReference type="ARBA" id="ARBA00004141"/>
    </source>
</evidence>
<dbReference type="FunFam" id="1.20.1260.100:FF:000001">
    <property type="entry name" value="translocator protein 2"/>
    <property type="match status" value="1"/>
</dbReference>
<evidence type="ECO:0000256" key="6">
    <source>
        <dbReference type="SAM" id="Phobius"/>
    </source>
</evidence>
<evidence type="ECO:0000256" key="5">
    <source>
        <dbReference type="ARBA" id="ARBA00023136"/>
    </source>
</evidence>
<dbReference type="PIRSF" id="PIRSF005859">
    <property type="entry name" value="PBR"/>
    <property type="match status" value="1"/>
</dbReference>
<proteinExistence type="inferred from homology"/>
<sequence length="156" mass="17760">MKDLPKLIISIVGCELVGILGTLFTIAAIPTWYATLNKPFFAPPSWIFGPAWTLLYLLMGISFYLIWRQGWKTKRARAAKVFFLTQLGLNFLWPPIFFGLKTPLLGFIVIVAMWVLIVMTMKKFYTLSAVAYYLLVPYLLWVSFAVVLNGAIVMLN</sequence>
<gene>
    <name evidence="7" type="ORF">A3I56_04250</name>
</gene>
<evidence type="ECO:0000256" key="2">
    <source>
        <dbReference type="ARBA" id="ARBA00007524"/>
    </source>
</evidence>
<dbReference type="GO" id="GO:0033013">
    <property type="term" value="P:tetrapyrrole metabolic process"/>
    <property type="evidence" value="ECO:0007669"/>
    <property type="project" value="UniProtKB-ARBA"/>
</dbReference>
<accession>A0A1F7K227</accession>
<evidence type="ECO:0000256" key="4">
    <source>
        <dbReference type="ARBA" id="ARBA00022989"/>
    </source>
</evidence>
<feature type="transmembrane region" description="Helical" evidence="6">
    <location>
        <begin position="45"/>
        <end position="67"/>
    </location>
</feature>
<comment type="caution">
    <text evidence="7">The sequence shown here is derived from an EMBL/GenBank/DDBJ whole genome shotgun (WGS) entry which is preliminary data.</text>
</comment>
<evidence type="ECO:0000313" key="7">
    <source>
        <dbReference type="EMBL" id="OGK61930.1"/>
    </source>
</evidence>
<dbReference type="Gene3D" id="1.20.1260.100">
    <property type="entry name" value="TspO/MBR protein"/>
    <property type="match status" value="1"/>
</dbReference>
<feature type="transmembrane region" description="Helical" evidence="6">
    <location>
        <begin position="133"/>
        <end position="155"/>
    </location>
</feature>
<dbReference type="CDD" id="cd15904">
    <property type="entry name" value="TSPO_MBR"/>
    <property type="match status" value="1"/>
</dbReference>
<dbReference type="InterPro" id="IPR004307">
    <property type="entry name" value="TspO_MBR"/>
</dbReference>
<comment type="similarity">
    <text evidence="2">Belongs to the TspO/BZRP family.</text>
</comment>
<organism evidence="7 8">
    <name type="scientific">Candidatus Roizmanbacteria bacterium RIFCSPLOWO2_02_FULL_43_10</name>
    <dbReference type="NCBI Taxonomy" id="1802078"/>
    <lineage>
        <taxon>Bacteria</taxon>
        <taxon>Candidatus Roizmaniibacteriota</taxon>
    </lineage>
</organism>
<dbReference type="Proteomes" id="UP000176269">
    <property type="component" value="Unassembled WGS sequence"/>
</dbReference>
<reference evidence="7 8" key="1">
    <citation type="journal article" date="2016" name="Nat. Commun.">
        <title>Thousands of microbial genomes shed light on interconnected biogeochemical processes in an aquifer system.</title>
        <authorList>
            <person name="Anantharaman K."/>
            <person name="Brown C.T."/>
            <person name="Hug L.A."/>
            <person name="Sharon I."/>
            <person name="Castelle C.J."/>
            <person name="Probst A.J."/>
            <person name="Thomas B.C."/>
            <person name="Singh A."/>
            <person name="Wilkins M.J."/>
            <person name="Karaoz U."/>
            <person name="Brodie E.L."/>
            <person name="Williams K.H."/>
            <person name="Hubbard S.S."/>
            <person name="Banfield J.F."/>
        </authorList>
    </citation>
    <scope>NUCLEOTIDE SEQUENCE [LARGE SCALE GENOMIC DNA]</scope>
</reference>
<evidence type="ECO:0000256" key="3">
    <source>
        <dbReference type="ARBA" id="ARBA00022692"/>
    </source>
</evidence>
<feature type="transmembrane region" description="Helical" evidence="6">
    <location>
        <begin position="7"/>
        <end position="33"/>
    </location>
</feature>
<feature type="transmembrane region" description="Helical" evidence="6">
    <location>
        <begin position="79"/>
        <end position="98"/>
    </location>
</feature>
<name>A0A1F7K227_9BACT</name>
<dbReference type="PANTHER" id="PTHR10057">
    <property type="entry name" value="PERIPHERAL-TYPE BENZODIAZEPINE RECEPTOR"/>
    <property type="match status" value="1"/>
</dbReference>
<evidence type="ECO:0000313" key="8">
    <source>
        <dbReference type="Proteomes" id="UP000176269"/>
    </source>
</evidence>
<dbReference type="Pfam" id="PF03073">
    <property type="entry name" value="TspO_MBR"/>
    <property type="match status" value="1"/>
</dbReference>
<keyword evidence="5 6" id="KW-0472">Membrane</keyword>